<name>A0A553HJP3_9PEZI</name>
<dbReference type="InterPro" id="IPR037459">
    <property type="entry name" value="RhgT-like"/>
</dbReference>
<feature type="signal peptide" evidence="1">
    <location>
        <begin position="1"/>
        <end position="16"/>
    </location>
</feature>
<accession>A0A553HJP3</accession>
<keyword evidence="1" id="KW-0732">Signal</keyword>
<evidence type="ECO:0000256" key="1">
    <source>
        <dbReference type="SAM" id="SignalP"/>
    </source>
</evidence>
<evidence type="ECO:0000313" key="2">
    <source>
        <dbReference type="EMBL" id="TRX88175.1"/>
    </source>
</evidence>
<dbReference type="STRING" id="2512241.A0A553HJP3"/>
<dbReference type="AlphaFoldDB" id="A0A553HJP3"/>
<reference evidence="3" key="1">
    <citation type="submission" date="2019-06" db="EMBL/GenBank/DDBJ databases">
        <title>Draft genome sequence of the griseofulvin-producing fungus Xylaria cubensis strain G536.</title>
        <authorList>
            <person name="Mead M.E."/>
            <person name="Raja H.A."/>
            <person name="Steenwyk J.L."/>
            <person name="Knowles S.L."/>
            <person name="Oberlies N.H."/>
            <person name="Rokas A."/>
        </authorList>
    </citation>
    <scope>NUCLEOTIDE SEQUENCE [LARGE SCALE GENOMIC DNA]</scope>
    <source>
        <strain evidence="3">G536</strain>
    </source>
</reference>
<evidence type="ECO:0000313" key="3">
    <source>
        <dbReference type="Proteomes" id="UP000319160"/>
    </source>
</evidence>
<keyword evidence="3" id="KW-1185">Reference proteome</keyword>
<evidence type="ECO:0008006" key="4">
    <source>
        <dbReference type="Google" id="ProtNLM"/>
    </source>
</evidence>
<dbReference type="OrthoDB" id="5041285at2759"/>
<dbReference type="PANTHER" id="PTHR43695:SF2">
    <property type="entry name" value="PUTATIVE (AFU_ORTHOLOGUE AFUA_2G17250)-RELATED"/>
    <property type="match status" value="1"/>
</dbReference>
<protein>
    <recommendedName>
        <fullName evidence="4">SGNH hydrolase-type esterase domain-containing protein</fullName>
    </recommendedName>
</protein>
<dbReference type="EMBL" id="VFLP01000097">
    <property type="protein sequence ID" value="TRX88175.1"/>
    <property type="molecule type" value="Genomic_DNA"/>
</dbReference>
<dbReference type="SUPFAM" id="SSF52266">
    <property type="entry name" value="SGNH hydrolase"/>
    <property type="match status" value="1"/>
</dbReference>
<dbReference type="PANTHER" id="PTHR43695">
    <property type="entry name" value="PUTATIVE (AFU_ORTHOLOGUE AFUA_2G17250)-RELATED"/>
    <property type="match status" value="1"/>
</dbReference>
<sequence length="264" mass="28640">MGFFSWITRVAVGVTAASIPIINRRVGEEKPPAFFLAGDSTTAVDGGWGNGLLATLVQPAWGLNFGLSGATTKSFVDRGYWANVTTHLRENRDAFECFVTISDLDSCHSVEACVVGNARADSKDGNREYQQNLINFANEVKSLGGTALLVSSLTRRVFPDDPHNATDSLHDQRLAAIAAAKATESTIIDLNAASLAYVNAIGRDASWAYNWGDDKKDMTHLNPWGEVVFGRMVADLIIRAKPELESWIAPNETLSNAIWNNLPA</sequence>
<feature type="chain" id="PRO_5022038086" description="SGNH hydrolase-type esterase domain-containing protein" evidence="1">
    <location>
        <begin position="17"/>
        <end position="264"/>
    </location>
</feature>
<gene>
    <name evidence="2" type="ORF">FHL15_010924</name>
</gene>
<dbReference type="InterPro" id="IPR036514">
    <property type="entry name" value="SGNH_hydro_sf"/>
</dbReference>
<dbReference type="Proteomes" id="UP000319160">
    <property type="component" value="Unassembled WGS sequence"/>
</dbReference>
<organism evidence="2 3">
    <name type="scientific">Xylaria flabelliformis</name>
    <dbReference type="NCBI Taxonomy" id="2512241"/>
    <lineage>
        <taxon>Eukaryota</taxon>
        <taxon>Fungi</taxon>
        <taxon>Dikarya</taxon>
        <taxon>Ascomycota</taxon>
        <taxon>Pezizomycotina</taxon>
        <taxon>Sordariomycetes</taxon>
        <taxon>Xylariomycetidae</taxon>
        <taxon>Xylariales</taxon>
        <taxon>Xylariaceae</taxon>
        <taxon>Xylaria</taxon>
    </lineage>
</organism>
<comment type="caution">
    <text evidence="2">The sequence shown here is derived from an EMBL/GenBank/DDBJ whole genome shotgun (WGS) entry which is preliminary data.</text>
</comment>
<dbReference type="Gene3D" id="3.40.50.1110">
    <property type="entry name" value="SGNH hydrolase"/>
    <property type="match status" value="1"/>
</dbReference>
<dbReference type="GO" id="GO:0016787">
    <property type="term" value="F:hydrolase activity"/>
    <property type="evidence" value="ECO:0007669"/>
    <property type="project" value="InterPro"/>
</dbReference>
<proteinExistence type="predicted"/>